<evidence type="ECO:0000256" key="1">
    <source>
        <dbReference type="ARBA" id="ARBA00022729"/>
    </source>
</evidence>
<reference evidence="4" key="1">
    <citation type="journal article" date="2019" name="Int. J. Syst. Evol. Microbiol.">
        <title>The Global Catalogue of Microorganisms (GCM) 10K type strain sequencing project: providing services to taxonomists for standard genome sequencing and annotation.</title>
        <authorList>
            <consortium name="The Broad Institute Genomics Platform"/>
            <consortium name="The Broad Institute Genome Sequencing Center for Infectious Disease"/>
            <person name="Wu L."/>
            <person name="Ma J."/>
        </authorList>
    </citation>
    <scope>NUCLEOTIDE SEQUENCE [LARGE SCALE GENOMIC DNA]</scope>
    <source>
        <strain evidence="4">CCUG 56029</strain>
    </source>
</reference>
<protein>
    <submittedName>
        <fullName evidence="3">PHB depolymerase family esterase</fullName>
    </submittedName>
</protein>
<name>A0ABV8XME0_9DEIO</name>
<evidence type="ECO:0000313" key="4">
    <source>
        <dbReference type="Proteomes" id="UP001595998"/>
    </source>
</evidence>
<evidence type="ECO:0000313" key="3">
    <source>
        <dbReference type="EMBL" id="MFC4426736.1"/>
    </source>
</evidence>
<proteinExistence type="predicted"/>
<sequence length="43" mass="4583">MLHGCTSSLADFAAGARMNDVADTEGFLVVYPQQPSTAHQNKC</sequence>
<dbReference type="InterPro" id="IPR029058">
    <property type="entry name" value="AB_hydrolase_fold"/>
</dbReference>
<keyword evidence="2" id="KW-0378">Hydrolase</keyword>
<dbReference type="Pfam" id="PF10503">
    <property type="entry name" value="Esterase_PHB"/>
    <property type="match status" value="1"/>
</dbReference>
<dbReference type="Gene3D" id="3.40.50.1820">
    <property type="entry name" value="alpha/beta hydrolase"/>
    <property type="match status" value="1"/>
</dbReference>
<dbReference type="SUPFAM" id="SSF53474">
    <property type="entry name" value="alpha/beta-Hydrolases"/>
    <property type="match status" value="1"/>
</dbReference>
<keyword evidence="1" id="KW-0732">Signal</keyword>
<dbReference type="EMBL" id="JBHSEH010000011">
    <property type="protein sequence ID" value="MFC4426736.1"/>
    <property type="molecule type" value="Genomic_DNA"/>
</dbReference>
<gene>
    <name evidence="3" type="ORF">ACFOZ9_10980</name>
</gene>
<organism evidence="3 4">
    <name type="scientific">Deinococcus navajonensis</name>
    <dbReference type="NCBI Taxonomy" id="309884"/>
    <lineage>
        <taxon>Bacteria</taxon>
        <taxon>Thermotogati</taxon>
        <taxon>Deinococcota</taxon>
        <taxon>Deinococci</taxon>
        <taxon>Deinococcales</taxon>
        <taxon>Deinococcaceae</taxon>
        <taxon>Deinococcus</taxon>
    </lineage>
</organism>
<dbReference type="RefSeq" id="WP_380039616.1">
    <property type="nucleotide sequence ID" value="NZ_JBHSEH010000011.1"/>
</dbReference>
<keyword evidence="4" id="KW-1185">Reference proteome</keyword>
<dbReference type="Proteomes" id="UP001595998">
    <property type="component" value="Unassembled WGS sequence"/>
</dbReference>
<evidence type="ECO:0000256" key="2">
    <source>
        <dbReference type="ARBA" id="ARBA00022801"/>
    </source>
</evidence>
<dbReference type="InterPro" id="IPR010126">
    <property type="entry name" value="Esterase_phb"/>
</dbReference>
<comment type="caution">
    <text evidence="3">The sequence shown here is derived from an EMBL/GenBank/DDBJ whole genome shotgun (WGS) entry which is preliminary data.</text>
</comment>
<accession>A0ABV8XME0</accession>